<feature type="domain" description="Wings apart-like protein C-terminal" evidence="3">
    <location>
        <begin position="547"/>
        <end position="890"/>
    </location>
</feature>
<dbReference type="Pfam" id="PF07814">
    <property type="entry name" value="WAPL"/>
    <property type="match status" value="1"/>
</dbReference>
<dbReference type="InterPro" id="IPR022771">
    <property type="entry name" value="WAPL_C"/>
</dbReference>
<dbReference type="InParanoid" id="A0A194XIT4"/>
<organism evidence="4 5">
    <name type="scientific">Mollisia scopiformis</name>
    <name type="common">Conifer needle endophyte fungus</name>
    <name type="synonym">Phialocephala scopiformis</name>
    <dbReference type="NCBI Taxonomy" id="149040"/>
    <lineage>
        <taxon>Eukaryota</taxon>
        <taxon>Fungi</taxon>
        <taxon>Dikarya</taxon>
        <taxon>Ascomycota</taxon>
        <taxon>Pezizomycotina</taxon>
        <taxon>Leotiomycetes</taxon>
        <taxon>Helotiales</taxon>
        <taxon>Mollisiaceae</taxon>
        <taxon>Mollisia</taxon>
    </lineage>
</organism>
<dbReference type="EMBL" id="KQ947410">
    <property type="protein sequence ID" value="KUJ20029.1"/>
    <property type="molecule type" value="Genomic_DNA"/>
</dbReference>
<feature type="compositionally biased region" description="Polar residues" evidence="2">
    <location>
        <begin position="471"/>
        <end position="485"/>
    </location>
</feature>
<name>A0A194XIT4_MOLSC</name>
<dbReference type="STRING" id="149040.A0A194XIT4"/>
<feature type="compositionally biased region" description="Acidic residues" evidence="2">
    <location>
        <begin position="426"/>
        <end position="436"/>
    </location>
</feature>
<evidence type="ECO:0000256" key="2">
    <source>
        <dbReference type="SAM" id="MobiDB-lite"/>
    </source>
</evidence>
<feature type="compositionally biased region" description="Polar residues" evidence="2">
    <location>
        <begin position="105"/>
        <end position="118"/>
    </location>
</feature>
<dbReference type="OrthoDB" id="78088at2759"/>
<proteinExistence type="inferred from homology"/>
<comment type="similarity">
    <text evidence="1">Belongs to the WAPL family.</text>
</comment>
<accession>A0A194XIT4</accession>
<keyword evidence="5" id="KW-1185">Reference proteome</keyword>
<dbReference type="PANTHER" id="PTHR22100:SF13">
    <property type="entry name" value="WINGS APART-LIKE PROTEIN HOMOLOG"/>
    <property type="match status" value="1"/>
</dbReference>
<feature type="region of interest" description="Disordered" evidence="2">
    <location>
        <begin position="209"/>
        <end position="344"/>
    </location>
</feature>
<dbReference type="InterPro" id="IPR039874">
    <property type="entry name" value="WAPL"/>
</dbReference>
<dbReference type="Gene3D" id="1.25.10.10">
    <property type="entry name" value="Leucine-rich Repeat Variant"/>
    <property type="match status" value="2"/>
</dbReference>
<dbReference type="Proteomes" id="UP000070700">
    <property type="component" value="Unassembled WGS sequence"/>
</dbReference>
<protein>
    <recommendedName>
        <fullName evidence="3">Wings apart-like protein C-terminal domain-containing protein</fullName>
    </recommendedName>
</protein>
<feature type="region of interest" description="Disordered" evidence="2">
    <location>
        <begin position="1"/>
        <end position="172"/>
    </location>
</feature>
<sequence>MATVRDLVPPRKKVTTYGKAARRRIPEYSFTSRKSQTPEIAKSPDSQVSASTTTTATPTKLKSVPRRSVSRTPSSASPPLDVFDVPLSDGETVVAVQRPIATPSKLKSIQSRSASSTPPSVPTKSADVYDVPTSDDEAPKRRTTPRPPKVVPKKSAAVKTAKEKAPPAVSKAISRPAVDVYDMPSDDDEARELKPKPIAHKAFSKLAFVHNKQEKGTHKTGADMVEEVGSRKRLKLSPAPDPPSPRRLPLPPNAIPRRPKPLVKPEASDRPTKPLRGRNTSPKAGQFTKVATAPKFEAPLKWPTHPATPRRPSKSRSKSNTPESSVPSPGLGDVDMMDADPEHRHISPKGLEMWQALLDPAEDEEMTIEGSIPIVEVTRDEPTKKKAPGLNLLSRPAGVVKASQKSPKKLPRRRLIDCLVEQAVQESEESSAEEDNGSSMDSAPSSSPAAAQSTSRGQSLVPEASKLPPITSDSQGSQPTGPKFTYSKQRSMLAEADLMAELAMDMPLPPIQSSQGRRGRMMPSIPLLKPLADFHDDEDEDDSTAAVKSVHEIRKQGANNRFLDETQDFLDRIGSPGETPVSMRRSGLFDLASKMKEKSFAEKFRANGMEQKLFLHLGQEADIVAGFIMVSLLTTVLLDGNMSHIVAQLRRQGITRLLIRLLECQSPIAVVAKDRKSNMSKVAQSLLIEHANDVMLMPSWDELKPQSLSPRTVALKCLEVMVRQTRDAGNDGEIFSKELTTTLFEILKTASDERSWDLPKNKQAIDFFLAVSALEAHSLAARTVQNETIWISDYLPIVADTLEVALSQPVEEFGMLQLLLFRLVLNVTNNNSKASDVFAKPTLISSMGQVIVAKFNRISRFLLEEELFVAVENLILLEGVMINFAEWSSAARESMQSLEGRSNDPLNAMVQIFADNQDKISEADSMQDTSKNVAFGYLSVLLGNFALLPAISERIQNRQPRKTLRPIVASIEEFIGHNKKVDMIVADEDGYNPQAGLTERLENLVNKLAELKVASK</sequence>
<feature type="compositionally biased region" description="Low complexity" evidence="2">
    <location>
        <begin position="70"/>
        <end position="79"/>
    </location>
</feature>
<evidence type="ECO:0000313" key="5">
    <source>
        <dbReference type="Proteomes" id="UP000070700"/>
    </source>
</evidence>
<evidence type="ECO:0000313" key="4">
    <source>
        <dbReference type="EMBL" id="KUJ20029.1"/>
    </source>
</evidence>
<dbReference type="KEGG" id="psco:LY89DRAFT_705840"/>
<dbReference type="AlphaFoldDB" id="A0A194XIT4"/>
<dbReference type="GeneID" id="28827207"/>
<feature type="compositionally biased region" description="Low complexity" evidence="2">
    <location>
        <begin position="49"/>
        <end position="59"/>
    </location>
</feature>
<evidence type="ECO:0000259" key="3">
    <source>
        <dbReference type="Pfam" id="PF07814"/>
    </source>
</evidence>
<gene>
    <name evidence="4" type="ORF">LY89DRAFT_705840</name>
</gene>
<evidence type="ECO:0000256" key="1">
    <source>
        <dbReference type="ARBA" id="ARBA00006854"/>
    </source>
</evidence>
<feature type="compositionally biased region" description="Basic and acidic residues" evidence="2">
    <location>
        <begin position="211"/>
        <end position="221"/>
    </location>
</feature>
<dbReference type="PANTHER" id="PTHR22100">
    <property type="entry name" value="WINGS APART-LIKE PROTEIN HOMOLOG"/>
    <property type="match status" value="1"/>
</dbReference>
<feature type="compositionally biased region" description="Pro residues" evidence="2">
    <location>
        <begin position="239"/>
        <end position="254"/>
    </location>
</feature>
<feature type="compositionally biased region" description="Polar residues" evidence="2">
    <location>
        <begin position="29"/>
        <end position="48"/>
    </location>
</feature>
<dbReference type="InterPro" id="IPR011989">
    <property type="entry name" value="ARM-like"/>
</dbReference>
<feature type="compositionally biased region" description="Low complexity" evidence="2">
    <location>
        <begin position="438"/>
        <end position="455"/>
    </location>
</feature>
<feature type="region of interest" description="Disordered" evidence="2">
    <location>
        <begin position="372"/>
        <end position="485"/>
    </location>
</feature>
<dbReference type="RefSeq" id="XP_018074384.1">
    <property type="nucleotide sequence ID" value="XM_018217481.1"/>
</dbReference>
<reference evidence="4 5" key="1">
    <citation type="submission" date="2015-10" db="EMBL/GenBank/DDBJ databases">
        <title>Full genome of DAOMC 229536 Phialocephala scopiformis, a fungal endophyte of spruce producing the potent anti-insectan compound rugulosin.</title>
        <authorList>
            <consortium name="DOE Joint Genome Institute"/>
            <person name="Walker A.K."/>
            <person name="Frasz S.L."/>
            <person name="Seifert K.A."/>
            <person name="Miller J.D."/>
            <person name="Mondo S.J."/>
            <person name="Labutti K."/>
            <person name="Lipzen A."/>
            <person name="Dockter R."/>
            <person name="Kennedy M."/>
            <person name="Grigoriev I.V."/>
            <person name="Spatafora J.W."/>
        </authorList>
    </citation>
    <scope>NUCLEOTIDE SEQUENCE [LARGE SCALE GENOMIC DNA]</scope>
    <source>
        <strain evidence="4 5">CBS 120377</strain>
    </source>
</reference>